<sequence>MVKVNEWRTQAQPPVHRRAVAAGRTDVREKTSMHRPLRHRADAPTPRPKGVDGAPIAAVAALLTATLAVSGPLATSAAAAAKAEPVVDFNGDGYADLAVSAPGGTVSGAAEAGYVSVLYGSAAGVDTAHPRLITRATEGVPGDVEPYGAFGRTTAARDLDGDGYTDLVVGDFTAPAVLWGSAKGLRTGTALPGPADSPAAGDLNGDGHADLVTAGDQGLDVRYGPFSRAGIPSSTQVLPFKDGDHPKAVAVGDMTGDGADDLVTSHSFDDVQGKSRFWAGGKDGVSTTSKTTGHYTTGGVVADVNKDGYGDLVAQQGNQMSEDGDWVAGAVRVVYGSASGPSTRTTKITQDTPGVPGVSEEGDHDQHPGDLFGYSLAAGDVTGDGYPDIAVGVPGEDIGSVHEAGAVVLLKGGAAGLTGKGAQAFHQSTPGVPGSSEEGDYFGRSVLLSDVNADHRADLTVATPYEDGAHADSGAVWVLRGSRSGLTTGAVQSFGPRALGAPEKEARFGDGVAR</sequence>
<keyword evidence="1" id="KW-0732">Signal</keyword>
<dbReference type="PANTHER" id="PTHR23221:SF7">
    <property type="entry name" value="PHOSPHATIDYLINOSITOL-GLYCAN-SPECIFIC PHOSPHOLIPASE D"/>
    <property type="match status" value="1"/>
</dbReference>
<dbReference type="EMBL" id="BAAASD010000036">
    <property type="protein sequence ID" value="GAA2363592.1"/>
    <property type="molecule type" value="Genomic_DNA"/>
</dbReference>
<dbReference type="Pfam" id="PF01839">
    <property type="entry name" value="FG-GAP"/>
    <property type="match status" value="3"/>
</dbReference>
<gene>
    <name evidence="6" type="ORF">GCM10010246_63950</name>
</gene>
<name>A0ABP5TWR5_9ACTN</name>
<evidence type="ECO:0000313" key="6">
    <source>
        <dbReference type="EMBL" id="GAA2363592.1"/>
    </source>
</evidence>
<protein>
    <submittedName>
        <fullName evidence="6">FG-GAP-like repeat-containing protein</fullName>
    </submittedName>
</protein>
<evidence type="ECO:0000256" key="3">
    <source>
        <dbReference type="ARBA" id="ARBA00022801"/>
    </source>
</evidence>
<organism evidence="6 7">
    <name type="scientific">Streptomyces cuspidosporus</name>
    <dbReference type="NCBI Taxonomy" id="66882"/>
    <lineage>
        <taxon>Bacteria</taxon>
        <taxon>Bacillati</taxon>
        <taxon>Actinomycetota</taxon>
        <taxon>Actinomycetes</taxon>
        <taxon>Kitasatosporales</taxon>
        <taxon>Streptomycetaceae</taxon>
        <taxon>Streptomyces</taxon>
    </lineage>
</organism>
<keyword evidence="7" id="KW-1185">Reference proteome</keyword>
<dbReference type="PROSITE" id="PS51470">
    <property type="entry name" value="FG_GAP"/>
    <property type="match status" value="2"/>
</dbReference>
<proteinExistence type="predicted"/>
<evidence type="ECO:0000256" key="4">
    <source>
        <dbReference type="ARBA" id="ARBA00023180"/>
    </source>
</evidence>
<feature type="compositionally biased region" description="Polar residues" evidence="5">
    <location>
        <begin position="339"/>
        <end position="352"/>
    </location>
</feature>
<dbReference type="Gene3D" id="2.130.10.130">
    <property type="entry name" value="Integrin alpha, N-terminal"/>
    <property type="match status" value="3"/>
</dbReference>
<reference evidence="7" key="1">
    <citation type="journal article" date="2019" name="Int. J. Syst. Evol. Microbiol.">
        <title>The Global Catalogue of Microorganisms (GCM) 10K type strain sequencing project: providing services to taxonomists for standard genome sequencing and annotation.</title>
        <authorList>
            <consortium name="The Broad Institute Genomics Platform"/>
            <consortium name="The Broad Institute Genome Sequencing Center for Infectious Disease"/>
            <person name="Wu L."/>
            <person name="Ma J."/>
        </authorList>
    </citation>
    <scope>NUCLEOTIDE SEQUENCE [LARGE SCALE GENOMIC DNA]</scope>
    <source>
        <strain evidence="7">JCM 4316</strain>
    </source>
</reference>
<dbReference type="PANTHER" id="PTHR23221">
    <property type="entry name" value="GLYCOSYLPHOSPHATIDYLINOSITOL PHOSPHOLIPASE D"/>
    <property type="match status" value="1"/>
</dbReference>
<feature type="region of interest" description="Disordered" evidence="5">
    <location>
        <begin position="495"/>
        <end position="514"/>
    </location>
</feature>
<dbReference type="Proteomes" id="UP001500253">
    <property type="component" value="Unassembled WGS sequence"/>
</dbReference>
<dbReference type="SMART" id="SM00191">
    <property type="entry name" value="Int_alpha"/>
    <property type="match status" value="5"/>
</dbReference>
<keyword evidence="2" id="KW-0677">Repeat</keyword>
<comment type="caution">
    <text evidence="6">The sequence shown here is derived from an EMBL/GenBank/DDBJ whole genome shotgun (WGS) entry which is preliminary data.</text>
</comment>
<evidence type="ECO:0000256" key="1">
    <source>
        <dbReference type="ARBA" id="ARBA00022729"/>
    </source>
</evidence>
<feature type="compositionally biased region" description="Basic and acidic residues" evidence="5">
    <location>
        <begin position="502"/>
        <end position="514"/>
    </location>
</feature>
<keyword evidence="3" id="KW-0378">Hydrolase</keyword>
<feature type="region of interest" description="Disordered" evidence="5">
    <location>
        <begin position="1"/>
        <end position="51"/>
    </location>
</feature>
<dbReference type="InterPro" id="IPR028994">
    <property type="entry name" value="Integrin_alpha_N"/>
</dbReference>
<dbReference type="SUPFAM" id="SSF69318">
    <property type="entry name" value="Integrin alpha N-terminal domain"/>
    <property type="match status" value="1"/>
</dbReference>
<keyword evidence="4" id="KW-0325">Glycoprotein</keyword>
<evidence type="ECO:0000313" key="7">
    <source>
        <dbReference type="Proteomes" id="UP001500253"/>
    </source>
</evidence>
<dbReference type="InterPro" id="IPR013517">
    <property type="entry name" value="FG-GAP"/>
</dbReference>
<feature type="region of interest" description="Disordered" evidence="5">
    <location>
        <begin position="339"/>
        <end position="364"/>
    </location>
</feature>
<evidence type="ECO:0000256" key="5">
    <source>
        <dbReference type="SAM" id="MobiDB-lite"/>
    </source>
</evidence>
<dbReference type="Pfam" id="PF13517">
    <property type="entry name" value="FG-GAP_3"/>
    <property type="match status" value="1"/>
</dbReference>
<accession>A0ABP5TWR5</accession>
<evidence type="ECO:0000256" key="2">
    <source>
        <dbReference type="ARBA" id="ARBA00022737"/>
    </source>
</evidence>
<dbReference type="InterPro" id="IPR013519">
    <property type="entry name" value="Int_alpha_beta-p"/>
</dbReference>